<dbReference type="AlphaFoldDB" id="A0A0D2XEJ5"/>
<dbReference type="EnsemblFungi" id="FOXG_02327T0">
    <property type="protein sequence ID" value="FOXG_02327P0"/>
    <property type="gene ID" value="FOXG_02327"/>
</dbReference>
<reference evidence="2" key="1">
    <citation type="journal article" date="2012" name="Mol. Plant Microbe Interact.">
        <title>A highly conserved effector in Fusarium oxysporum is required for full virulence on Arabidopsis.</title>
        <authorList>
            <person name="Thatcher L.F."/>
            <person name="Gardiner D.M."/>
            <person name="Kazan K."/>
            <person name="Manners J."/>
        </authorList>
    </citation>
    <scope>NUCLEOTIDE SEQUENCE [LARGE SCALE GENOMIC DNA]</scope>
    <source>
        <strain evidence="2">Fo5176</strain>
    </source>
</reference>
<accession>A0A0D2XEJ5</accession>
<reference evidence="1" key="2">
    <citation type="submission" date="2025-08" db="UniProtKB">
        <authorList>
            <consortium name="EnsemblFungi"/>
        </authorList>
    </citation>
    <scope>IDENTIFICATION</scope>
    <source>
        <strain evidence="1">4287 / CBS 123668 / FGSC 9935 / NRRL 34936</strain>
    </source>
</reference>
<organism evidence="1 2">
    <name type="scientific">Fusarium oxysporum (strain Fo5176)</name>
    <name type="common">Fusarium vascular wilt</name>
    <dbReference type="NCBI Taxonomy" id="660025"/>
    <lineage>
        <taxon>Eukaryota</taxon>
        <taxon>Fungi</taxon>
        <taxon>Dikarya</taxon>
        <taxon>Ascomycota</taxon>
        <taxon>Pezizomycotina</taxon>
        <taxon>Sordariomycetes</taxon>
        <taxon>Hypocreomycetidae</taxon>
        <taxon>Hypocreales</taxon>
        <taxon>Nectriaceae</taxon>
        <taxon>Fusarium</taxon>
        <taxon>Fusarium oxysporum species complex</taxon>
    </lineage>
</organism>
<name>A0A0D2XEJ5_FUSOF</name>
<proteinExistence type="predicted"/>
<sequence length="45" mass="5226">MSIFFTGYFLGPVIGWLRCEGPRMEMGVLDHGHLCEYDFMSHNQC</sequence>
<protein>
    <submittedName>
        <fullName evidence="1">Uncharacterized protein</fullName>
    </submittedName>
</protein>
<dbReference type="Proteomes" id="UP000002489">
    <property type="component" value="Unassembled WGS sequence"/>
</dbReference>
<evidence type="ECO:0000313" key="1">
    <source>
        <dbReference type="EnsemblFungi" id="FOXG_02327P0"/>
    </source>
</evidence>
<evidence type="ECO:0000313" key="2">
    <source>
        <dbReference type="Proteomes" id="UP000002489"/>
    </source>
</evidence>